<gene>
    <name evidence="2" type="ORF">Tcan_01902</name>
</gene>
<reference evidence="2 3" key="1">
    <citation type="submission" date="2014-11" db="EMBL/GenBank/DDBJ databases">
        <title>Genetic blueprint of the zoonotic pathogen Toxocara canis.</title>
        <authorList>
            <person name="Zhu X.-Q."/>
            <person name="Korhonen P.K."/>
            <person name="Cai H."/>
            <person name="Young N.D."/>
            <person name="Nejsum P."/>
            <person name="von Samson-Himmelstjerna G."/>
            <person name="Boag P.R."/>
            <person name="Tan P."/>
            <person name="Li Q."/>
            <person name="Min J."/>
            <person name="Yang Y."/>
            <person name="Wang X."/>
            <person name="Fang X."/>
            <person name="Hall R.S."/>
            <person name="Hofmann A."/>
            <person name="Sternberg P.W."/>
            <person name="Jex A.R."/>
            <person name="Gasser R.B."/>
        </authorList>
    </citation>
    <scope>NUCLEOTIDE SEQUENCE [LARGE SCALE GENOMIC DNA]</scope>
    <source>
        <strain evidence="2">PN_DK_2014</strain>
    </source>
</reference>
<accession>A0A0B2VS88</accession>
<feature type="region of interest" description="Disordered" evidence="1">
    <location>
        <begin position="1"/>
        <end position="25"/>
    </location>
</feature>
<feature type="region of interest" description="Disordered" evidence="1">
    <location>
        <begin position="70"/>
        <end position="102"/>
    </location>
</feature>
<comment type="caution">
    <text evidence="2">The sequence shown here is derived from an EMBL/GenBank/DDBJ whole genome shotgun (WGS) entry which is preliminary data.</text>
</comment>
<organism evidence="2 3">
    <name type="scientific">Toxocara canis</name>
    <name type="common">Canine roundworm</name>
    <dbReference type="NCBI Taxonomy" id="6265"/>
    <lineage>
        <taxon>Eukaryota</taxon>
        <taxon>Metazoa</taxon>
        <taxon>Ecdysozoa</taxon>
        <taxon>Nematoda</taxon>
        <taxon>Chromadorea</taxon>
        <taxon>Rhabditida</taxon>
        <taxon>Spirurina</taxon>
        <taxon>Ascaridomorpha</taxon>
        <taxon>Ascaridoidea</taxon>
        <taxon>Toxocaridae</taxon>
        <taxon>Toxocara</taxon>
    </lineage>
</organism>
<dbReference type="AlphaFoldDB" id="A0A0B2VS88"/>
<protein>
    <submittedName>
        <fullName evidence="2">Uncharacterized protein</fullName>
    </submittedName>
</protein>
<proteinExistence type="predicted"/>
<dbReference type="Proteomes" id="UP000031036">
    <property type="component" value="Unassembled WGS sequence"/>
</dbReference>
<evidence type="ECO:0000313" key="3">
    <source>
        <dbReference type="Proteomes" id="UP000031036"/>
    </source>
</evidence>
<sequence>MDNEEKTPEFRALTADASPRPKQSDRVEIGVKGDNQNGAVHEDWYEVSAHFIKALKPAYFTIGNLGSVLPPPNHRTVVTRRRRRNADESERLDKHSKKQWGS</sequence>
<evidence type="ECO:0000313" key="2">
    <source>
        <dbReference type="EMBL" id="KHN84232.1"/>
    </source>
</evidence>
<evidence type="ECO:0000256" key="1">
    <source>
        <dbReference type="SAM" id="MobiDB-lite"/>
    </source>
</evidence>
<keyword evidence="3" id="KW-1185">Reference proteome</keyword>
<name>A0A0B2VS88_TOXCA</name>
<dbReference type="EMBL" id="JPKZ01001028">
    <property type="protein sequence ID" value="KHN84232.1"/>
    <property type="molecule type" value="Genomic_DNA"/>
</dbReference>